<dbReference type="Proteomes" id="UP000887013">
    <property type="component" value="Unassembled WGS sequence"/>
</dbReference>
<keyword evidence="1" id="KW-1133">Transmembrane helix</keyword>
<keyword evidence="1" id="KW-0472">Membrane</keyword>
<dbReference type="EMBL" id="BMAW01096645">
    <property type="protein sequence ID" value="GFS75669.1"/>
    <property type="molecule type" value="Genomic_DNA"/>
</dbReference>
<protein>
    <submittedName>
        <fullName evidence="2">Uncharacterized protein</fullName>
    </submittedName>
</protein>
<reference evidence="2" key="1">
    <citation type="submission" date="2020-08" db="EMBL/GenBank/DDBJ databases">
        <title>Multicomponent nature underlies the extraordinary mechanical properties of spider dragline silk.</title>
        <authorList>
            <person name="Kono N."/>
            <person name="Nakamura H."/>
            <person name="Mori M."/>
            <person name="Yoshida Y."/>
            <person name="Ohtoshi R."/>
            <person name="Malay A.D."/>
            <person name="Moran D.A.P."/>
            <person name="Tomita M."/>
            <person name="Numata K."/>
            <person name="Arakawa K."/>
        </authorList>
    </citation>
    <scope>NUCLEOTIDE SEQUENCE</scope>
</reference>
<keyword evidence="1" id="KW-0812">Transmembrane</keyword>
<dbReference type="AlphaFoldDB" id="A0A8X6MSL4"/>
<sequence length="181" mass="20517">MEEIVVSHCDVSPLPFFSLTLLWFIFVPCLVGLSRSDVKVLGSKASLYCHELLANSNSGTDRSWNAFRVHEMFYCASVDINRGFIRKNAFTPLFGIGGVLFIPQLKDELYSQHPVAFLCESPDIGCCEVTLDLGQHTRSHPSPLPRETRTIAKCSAKWVELKIFPGHRRRFKAGQCLDQRW</sequence>
<name>A0A8X6MSL4_NEPPI</name>
<accession>A0A8X6MSL4</accession>
<gene>
    <name evidence="2" type="ORF">NPIL_489041</name>
</gene>
<organism evidence="2 3">
    <name type="scientific">Nephila pilipes</name>
    <name type="common">Giant wood spider</name>
    <name type="synonym">Nephila maculata</name>
    <dbReference type="NCBI Taxonomy" id="299642"/>
    <lineage>
        <taxon>Eukaryota</taxon>
        <taxon>Metazoa</taxon>
        <taxon>Ecdysozoa</taxon>
        <taxon>Arthropoda</taxon>
        <taxon>Chelicerata</taxon>
        <taxon>Arachnida</taxon>
        <taxon>Araneae</taxon>
        <taxon>Araneomorphae</taxon>
        <taxon>Entelegynae</taxon>
        <taxon>Araneoidea</taxon>
        <taxon>Nephilidae</taxon>
        <taxon>Nephila</taxon>
    </lineage>
</organism>
<proteinExistence type="predicted"/>
<evidence type="ECO:0000313" key="3">
    <source>
        <dbReference type="Proteomes" id="UP000887013"/>
    </source>
</evidence>
<evidence type="ECO:0000313" key="2">
    <source>
        <dbReference type="EMBL" id="GFS75669.1"/>
    </source>
</evidence>
<evidence type="ECO:0000256" key="1">
    <source>
        <dbReference type="SAM" id="Phobius"/>
    </source>
</evidence>
<feature type="transmembrane region" description="Helical" evidence="1">
    <location>
        <begin position="16"/>
        <end position="34"/>
    </location>
</feature>
<comment type="caution">
    <text evidence="2">The sequence shown here is derived from an EMBL/GenBank/DDBJ whole genome shotgun (WGS) entry which is preliminary data.</text>
</comment>
<keyword evidence="3" id="KW-1185">Reference proteome</keyword>